<dbReference type="Pfam" id="PF02583">
    <property type="entry name" value="Trns_repr_metal"/>
    <property type="match status" value="1"/>
</dbReference>
<gene>
    <name evidence="2" type="ORF">Asru_0440_02</name>
</gene>
<evidence type="ECO:0000313" key="2">
    <source>
        <dbReference type="EMBL" id="GAN77750.1"/>
    </source>
</evidence>
<protein>
    <recommendedName>
        <fullName evidence="4">Metal resistance protein</fullName>
    </recommendedName>
</protein>
<dbReference type="CDD" id="cd10154">
    <property type="entry name" value="NreA-like_DUF156"/>
    <property type="match status" value="1"/>
</dbReference>
<organism evidence="2 3">
    <name type="scientific">Acidisphaera rubrifaciens HS-AP3</name>
    <dbReference type="NCBI Taxonomy" id="1231350"/>
    <lineage>
        <taxon>Bacteria</taxon>
        <taxon>Pseudomonadati</taxon>
        <taxon>Pseudomonadota</taxon>
        <taxon>Alphaproteobacteria</taxon>
        <taxon>Acetobacterales</taxon>
        <taxon>Acetobacteraceae</taxon>
        <taxon>Acidisphaera</taxon>
    </lineage>
</organism>
<dbReference type="GO" id="GO:0045892">
    <property type="term" value="P:negative regulation of DNA-templated transcription"/>
    <property type="evidence" value="ECO:0007669"/>
    <property type="project" value="UniProtKB-ARBA"/>
</dbReference>
<dbReference type="Proteomes" id="UP000032680">
    <property type="component" value="Unassembled WGS sequence"/>
</dbReference>
<dbReference type="RefSeq" id="WP_048861965.1">
    <property type="nucleotide sequence ID" value="NZ_BANB01000440.1"/>
</dbReference>
<dbReference type="PANTHER" id="PTHR33677">
    <property type="entry name" value="TRANSCRIPTIONAL REPRESSOR FRMR-RELATED"/>
    <property type="match status" value="1"/>
</dbReference>
<comment type="caution">
    <text evidence="2">The sequence shown here is derived from an EMBL/GenBank/DDBJ whole genome shotgun (WGS) entry which is preliminary data.</text>
</comment>
<dbReference type="InterPro" id="IPR003735">
    <property type="entry name" value="Metal_Tscrpt_repr"/>
</dbReference>
<dbReference type="OrthoDB" id="9811244at2"/>
<comment type="similarity">
    <text evidence="1">Belongs to the FrmR/RcnR family.</text>
</comment>
<accession>A0A0D6P7L3</accession>
<name>A0A0D6P7L3_9PROT</name>
<keyword evidence="3" id="KW-1185">Reference proteome</keyword>
<dbReference type="Gene3D" id="1.20.58.1000">
    <property type="entry name" value="Metal-sensitive repressor, helix protomer"/>
    <property type="match status" value="1"/>
</dbReference>
<reference evidence="2 3" key="1">
    <citation type="submission" date="2012-11" db="EMBL/GenBank/DDBJ databases">
        <title>Whole genome sequence of Acidisphaera rubrifaciens HS-AP3.</title>
        <authorList>
            <person name="Azuma Y."/>
            <person name="Higashiura N."/>
            <person name="Hirakawa H."/>
            <person name="Matsushita K."/>
        </authorList>
    </citation>
    <scope>NUCLEOTIDE SEQUENCE [LARGE SCALE GENOMIC DNA]</scope>
    <source>
        <strain evidence="2 3">HS-AP3</strain>
    </source>
</reference>
<sequence>MNPRPHTRHPAIIRRLRNAEGHLRSIIAMLEEQRPCLEVVQQLQAVEKAVETAKKTLIHDHLDTCLERVLGPAEKAARAPIDEFKAITKYL</sequence>
<evidence type="ECO:0008006" key="4">
    <source>
        <dbReference type="Google" id="ProtNLM"/>
    </source>
</evidence>
<dbReference type="EMBL" id="BANB01000440">
    <property type="protein sequence ID" value="GAN77750.1"/>
    <property type="molecule type" value="Genomic_DNA"/>
</dbReference>
<dbReference type="GO" id="GO:0046872">
    <property type="term" value="F:metal ion binding"/>
    <property type="evidence" value="ECO:0007669"/>
    <property type="project" value="InterPro"/>
</dbReference>
<evidence type="ECO:0000313" key="3">
    <source>
        <dbReference type="Proteomes" id="UP000032680"/>
    </source>
</evidence>
<dbReference type="InterPro" id="IPR038390">
    <property type="entry name" value="Metal_Tscrpt_repr_sf"/>
</dbReference>
<dbReference type="GO" id="GO:0003677">
    <property type="term" value="F:DNA binding"/>
    <property type="evidence" value="ECO:0007669"/>
    <property type="project" value="InterPro"/>
</dbReference>
<dbReference type="AlphaFoldDB" id="A0A0D6P7L3"/>
<proteinExistence type="inferred from homology"/>
<evidence type="ECO:0000256" key="1">
    <source>
        <dbReference type="ARBA" id="ARBA00005260"/>
    </source>
</evidence>